<accession>W5YUU3</accession>
<evidence type="ECO:0000313" key="2">
    <source>
        <dbReference type="EMBL" id="AHI32987.1"/>
    </source>
</evidence>
<name>W5YUU3_9GAMM</name>
<feature type="region of interest" description="Disordered" evidence="1">
    <location>
        <begin position="65"/>
        <end position="85"/>
    </location>
</feature>
<dbReference type="PROSITE" id="PS51257">
    <property type="entry name" value="PROKAR_LIPOPROTEIN"/>
    <property type="match status" value="1"/>
</dbReference>
<dbReference type="AlphaFoldDB" id="W5YUU3"/>
<evidence type="ECO:0000313" key="3">
    <source>
        <dbReference type="Proteomes" id="UP000035081"/>
    </source>
</evidence>
<sequence length="172" mass="17976">MPGIRLSQNAAGHRQLWKMVVAGMALAIMAGCQEDSGASRAASSQANEASEQRLGDAVSSIRDTLGQPEPVQEETSNTGVPADEESITLPHYAGTLRSPGKTAHASMPATSAAIAFIIACGTETVSRSYHFPVTKTLATSLRIFRRVPMNSALPPSTTAGWKASAPTQLPST</sequence>
<feature type="region of interest" description="Disordered" evidence="1">
    <location>
        <begin position="39"/>
        <end position="58"/>
    </location>
</feature>
<dbReference type="Proteomes" id="UP000035081">
    <property type="component" value="Chromosome"/>
</dbReference>
<gene>
    <name evidence="2" type="ORF">AU15_03610</name>
</gene>
<reference evidence="2 3" key="1">
    <citation type="journal article" date="2014" name="Genome Announc.">
        <title>Draft Genome Sequences of Marinobacter similis A3d10T and Marinobacter salarius R9SW1T.</title>
        <authorList>
            <person name="Ivanova E.P."/>
            <person name="Ng H.J."/>
            <person name="Webb H.K."/>
            <person name="Feng G."/>
            <person name="Oshima K."/>
            <person name="Hattori M."/>
            <person name="Ohkuma M."/>
            <person name="Sergeev A.F."/>
            <person name="Mikhailov V.V."/>
            <person name="Crawford R.J."/>
            <person name="Sawabe T."/>
        </authorList>
    </citation>
    <scope>NUCLEOTIDE SEQUENCE [LARGE SCALE GENOMIC DNA]</scope>
    <source>
        <strain evidence="3">A3d10 and R9SW1</strain>
    </source>
</reference>
<protein>
    <submittedName>
        <fullName evidence="2">Uncharacterized protein</fullName>
    </submittedName>
</protein>
<dbReference type="KEGG" id="msr:AU15_03610"/>
<feature type="compositionally biased region" description="Low complexity" evidence="1">
    <location>
        <begin position="39"/>
        <end position="49"/>
    </location>
</feature>
<dbReference type="HOGENOM" id="CLU_1553439_0_0_6"/>
<proteinExistence type="predicted"/>
<evidence type="ECO:0000256" key="1">
    <source>
        <dbReference type="SAM" id="MobiDB-lite"/>
    </source>
</evidence>
<dbReference type="EMBL" id="CP007152">
    <property type="protein sequence ID" value="AHI32987.1"/>
    <property type="molecule type" value="Genomic_DNA"/>
</dbReference>
<organism evidence="2 3">
    <name type="scientific">Marinobacter salarius</name>
    <dbReference type="NCBI Taxonomy" id="1420917"/>
    <lineage>
        <taxon>Bacteria</taxon>
        <taxon>Pseudomonadati</taxon>
        <taxon>Pseudomonadota</taxon>
        <taxon>Gammaproteobacteria</taxon>
        <taxon>Pseudomonadales</taxon>
        <taxon>Marinobacteraceae</taxon>
        <taxon>Marinobacter</taxon>
    </lineage>
</organism>